<evidence type="ECO:0000259" key="3">
    <source>
        <dbReference type="SMART" id="SM00950"/>
    </source>
</evidence>
<dbReference type="EMBL" id="AP014704">
    <property type="protein sequence ID" value="BAQ45823.1"/>
    <property type="molecule type" value="Genomic_DNA"/>
</dbReference>
<dbReference type="PATRIC" id="fig|270351.10.peg.2501"/>
<dbReference type="AlphaFoldDB" id="A0A0C6FBL1"/>
<dbReference type="GO" id="GO:0003676">
    <property type="term" value="F:nucleic acid binding"/>
    <property type="evidence" value="ECO:0007669"/>
    <property type="project" value="InterPro"/>
</dbReference>
<evidence type="ECO:0000256" key="1">
    <source>
        <dbReference type="ARBA" id="ARBA00035012"/>
    </source>
</evidence>
<dbReference type="CDD" id="cd04659">
    <property type="entry name" value="Piwi_piwi-like_ProArk"/>
    <property type="match status" value="1"/>
</dbReference>
<name>A0A0C6FBL1_9HYPH</name>
<reference evidence="4 5" key="1">
    <citation type="journal article" date="2015" name="Genome Announc.">
        <title>Complete Genome Sequence of Methylobacterium aquaticum Strain 22A, Isolated from Racomitrium japonicum Moss.</title>
        <authorList>
            <person name="Tani A."/>
            <person name="Ogura Y."/>
            <person name="Hayashi T."/>
            <person name="Kimbara K."/>
        </authorList>
    </citation>
    <scope>NUCLEOTIDE SEQUENCE [LARGE SCALE GENOMIC DNA]</scope>
    <source>
        <strain evidence="4 5">MA-22A</strain>
    </source>
</reference>
<dbReference type="SUPFAM" id="SSF53098">
    <property type="entry name" value="Ribonuclease H-like"/>
    <property type="match status" value="1"/>
</dbReference>
<organism evidence="4 5">
    <name type="scientific">Methylobacterium aquaticum</name>
    <dbReference type="NCBI Taxonomy" id="270351"/>
    <lineage>
        <taxon>Bacteria</taxon>
        <taxon>Pseudomonadati</taxon>
        <taxon>Pseudomonadota</taxon>
        <taxon>Alphaproteobacteria</taxon>
        <taxon>Hyphomicrobiales</taxon>
        <taxon>Methylobacteriaceae</taxon>
        <taxon>Methylobacterium</taxon>
    </lineage>
</organism>
<dbReference type="Proteomes" id="UP000061432">
    <property type="component" value="Chromosome"/>
</dbReference>
<dbReference type="InterPro" id="IPR036397">
    <property type="entry name" value="RNaseH_sf"/>
</dbReference>
<dbReference type="KEGG" id="maqu:Maq22A_c12945"/>
<dbReference type="InterPro" id="IPR003165">
    <property type="entry name" value="Piwi"/>
</dbReference>
<accession>A0A0C6FBL1</accession>
<dbReference type="STRING" id="270351.Maq22A_c12945"/>
<evidence type="ECO:0000313" key="4">
    <source>
        <dbReference type="EMBL" id="BAQ45823.1"/>
    </source>
</evidence>
<dbReference type="Gene3D" id="3.30.420.10">
    <property type="entry name" value="Ribonuclease H-like superfamily/Ribonuclease H"/>
    <property type="match status" value="1"/>
</dbReference>
<reference evidence="5" key="2">
    <citation type="submission" date="2015-01" db="EMBL/GenBank/DDBJ databases">
        <title>Complete genome sequence of Methylobacterium aquaticum strain 22A.</title>
        <authorList>
            <person name="Tani A."/>
            <person name="Ogura Y."/>
            <person name="Hayashi T."/>
        </authorList>
    </citation>
    <scope>NUCLEOTIDE SEQUENCE [LARGE SCALE GENOMIC DNA]</scope>
    <source>
        <strain evidence="5">MA-22A</strain>
    </source>
</reference>
<proteinExistence type="inferred from homology"/>
<dbReference type="InterPro" id="IPR012337">
    <property type="entry name" value="RNaseH-like_sf"/>
</dbReference>
<dbReference type="RefSeq" id="WP_060847087.1">
    <property type="nucleotide sequence ID" value="NZ_AP014704.1"/>
</dbReference>
<evidence type="ECO:0000313" key="5">
    <source>
        <dbReference type="Proteomes" id="UP000061432"/>
    </source>
</evidence>
<dbReference type="SMART" id="SM00950">
    <property type="entry name" value="Piwi"/>
    <property type="match status" value="1"/>
</dbReference>
<feature type="domain" description="Piwi" evidence="3">
    <location>
        <begin position="145"/>
        <end position="472"/>
    </location>
</feature>
<gene>
    <name evidence="4" type="ORF">Maq22A_c12945</name>
</gene>
<sequence length="484" mass="54635">MTFRLDVLDEPLLEFGGGGRAIDPRLGLMEFGPLQPGTGDKVRIAVVGTADTVDGFERFVEQCRTGIAAPAGRLANLRPHFPGLGNANPFRCAFEVDAAARTVVPPRDIDRILRQRDNDAAVRAAVELFADHAMAIHETSARPDVIVFALPADLIERVVNDSVASDADEDPLPEEVPAGQPLDFRDLLKARTIHMRCPSQIVWPSTWDDTQKVRAKLHGKPRRTQDPATRAWNLFNALFYKAGRVPWRLHSPDDGLKTSYCGISFYRDETGQHLLTSSAQMFDERGKGLILKGGRARTERNERHPYLTREDAYDLLRRALEAYRRHHRHFPARLVVYKTARFNPAEVEGFEEAIDEARIDARDFVWVYEGSPLMAMREGDYPPLRGSVMELGRDTMLYTRGSVPFFKTYPGMRVPRPLMLRPHLHDSTSRDLAAETLALTKMNWNTTQFDGASPITLQAARRVGRILKHVPQGIDVQGDYRYFI</sequence>
<evidence type="ECO:0000256" key="2">
    <source>
        <dbReference type="ARBA" id="ARBA00035032"/>
    </source>
</evidence>
<protein>
    <recommendedName>
        <fullName evidence="2">Protein argonaute</fullName>
    </recommendedName>
</protein>
<dbReference type="OrthoDB" id="580851at2"/>
<comment type="similarity">
    <text evidence="1">Belongs to the argonaute family. Long pAgo subfamily.</text>
</comment>